<dbReference type="Proteomes" id="UP000321793">
    <property type="component" value="Unassembled WGS sequence"/>
</dbReference>
<gene>
    <name evidence="3" type="ORF">KLO01_00360</name>
</gene>
<reference evidence="3 4" key="1">
    <citation type="submission" date="2019-07" db="EMBL/GenBank/DDBJ databases">
        <title>Whole genome shotgun sequence of Knoellia locipacati NBRC 109775.</title>
        <authorList>
            <person name="Hosoyama A."/>
            <person name="Uohara A."/>
            <person name="Ohji S."/>
            <person name="Ichikawa N."/>
        </authorList>
    </citation>
    <scope>NUCLEOTIDE SEQUENCE [LARGE SCALE GENOMIC DNA]</scope>
    <source>
        <strain evidence="3 4">NBRC 109775</strain>
    </source>
</reference>
<dbReference type="AlphaFoldDB" id="A0A512SVM7"/>
<dbReference type="RefSeq" id="WP_147061525.1">
    <property type="nucleotide sequence ID" value="NZ_BAABDN010000001.1"/>
</dbReference>
<protein>
    <submittedName>
        <fullName evidence="3">Uncharacterized protein</fullName>
    </submittedName>
</protein>
<sequence>MTTLDTRGSAQLDAAVRRLDPASPTLTDAQQRRALDLRERILASGPDANVLGRPPQQPLPPAGGSRRRRRRLVVAGGLVGAATAGVLVAPLLGDEPREAAWSATPTAMSADDARELGESCLDTAQRAIERPGSPPAQGSFAPEQRRAMRVVLGERRGPYEAVVLGNAAGYDLDCLSVGSGVPVVSGGRYPMANPAVDGISLSGSAQSVEGADGAGAPGEMASTAFGRVGSQVTGVRLSTPAGPVTASVANGWFAAVWPGTDTIAKRDPFADVSVTLTLADGRTTGPTAYASFPQREVPGG</sequence>
<dbReference type="EMBL" id="BKBA01000001">
    <property type="protein sequence ID" value="GEQ11989.1"/>
    <property type="molecule type" value="Genomic_DNA"/>
</dbReference>
<evidence type="ECO:0000313" key="3">
    <source>
        <dbReference type="EMBL" id="GEQ11989.1"/>
    </source>
</evidence>
<keyword evidence="2" id="KW-0812">Transmembrane</keyword>
<keyword evidence="2" id="KW-1133">Transmembrane helix</keyword>
<keyword evidence="2" id="KW-0472">Membrane</keyword>
<proteinExistence type="predicted"/>
<evidence type="ECO:0000313" key="4">
    <source>
        <dbReference type="Proteomes" id="UP000321793"/>
    </source>
</evidence>
<evidence type="ECO:0000256" key="2">
    <source>
        <dbReference type="SAM" id="Phobius"/>
    </source>
</evidence>
<keyword evidence="4" id="KW-1185">Reference proteome</keyword>
<evidence type="ECO:0000256" key="1">
    <source>
        <dbReference type="SAM" id="MobiDB-lite"/>
    </source>
</evidence>
<dbReference type="OrthoDB" id="4843213at2"/>
<feature type="region of interest" description="Disordered" evidence="1">
    <location>
        <begin position="45"/>
        <end position="68"/>
    </location>
</feature>
<organism evidence="3 4">
    <name type="scientific">Knoellia locipacati</name>
    <dbReference type="NCBI Taxonomy" id="882824"/>
    <lineage>
        <taxon>Bacteria</taxon>
        <taxon>Bacillati</taxon>
        <taxon>Actinomycetota</taxon>
        <taxon>Actinomycetes</taxon>
        <taxon>Micrococcales</taxon>
        <taxon>Intrasporangiaceae</taxon>
        <taxon>Knoellia</taxon>
    </lineage>
</organism>
<accession>A0A512SVM7</accession>
<name>A0A512SVM7_9MICO</name>
<comment type="caution">
    <text evidence="3">The sequence shown here is derived from an EMBL/GenBank/DDBJ whole genome shotgun (WGS) entry which is preliminary data.</text>
</comment>
<feature type="transmembrane region" description="Helical" evidence="2">
    <location>
        <begin position="72"/>
        <end position="92"/>
    </location>
</feature>